<dbReference type="RefSeq" id="WP_248268119.1">
    <property type="nucleotide sequence ID" value="NZ_CP096034.1"/>
</dbReference>
<evidence type="ECO:0000256" key="1">
    <source>
        <dbReference type="ARBA" id="ARBA00004834"/>
    </source>
</evidence>
<evidence type="ECO:0000256" key="5">
    <source>
        <dbReference type="RuleBase" id="RU361187"/>
    </source>
</evidence>
<evidence type="ECO:0000256" key="3">
    <source>
        <dbReference type="ARBA" id="ARBA00022801"/>
    </source>
</evidence>
<dbReference type="GO" id="GO:0016787">
    <property type="term" value="F:hydrolase activity"/>
    <property type="evidence" value="ECO:0007669"/>
    <property type="project" value="UniProtKB-KW"/>
</dbReference>
<comment type="similarity">
    <text evidence="2 5">Belongs to the glycosyl hydrolase 43 family.</text>
</comment>
<dbReference type="InterPro" id="IPR050727">
    <property type="entry name" value="GH43_arabinanases"/>
</dbReference>
<comment type="pathway">
    <text evidence="1">Glycan metabolism; L-arabinan degradation.</text>
</comment>
<evidence type="ECO:0000256" key="4">
    <source>
        <dbReference type="ARBA" id="ARBA00023295"/>
    </source>
</evidence>
<dbReference type="PANTHER" id="PTHR43301">
    <property type="entry name" value="ARABINAN ENDO-1,5-ALPHA-L-ARABINOSIDASE"/>
    <property type="match status" value="1"/>
</dbReference>
<organism evidence="6 7">
    <name type="scientific">Gottfriedia acidiceleris</name>
    <dbReference type="NCBI Taxonomy" id="371036"/>
    <lineage>
        <taxon>Bacteria</taxon>
        <taxon>Bacillati</taxon>
        <taxon>Bacillota</taxon>
        <taxon>Bacilli</taxon>
        <taxon>Bacillales</taxon>
        <taxon>Bacillaceae</taxon>
        <taxon>Gottfriedia</taxon>
    </lineage>
</organism>
<protein>
    <submittedName>
        <fullName evidence="6">Glycoside hydrolase family 43 protein</fullName>
    </submittedName>
</protein>
<dbReference type="CDD" id="cd08981">
    <property type="entry name" value="GH43_Bt1873-like"/>
    <property type="match status" value="1"/>
</dbReference>
<gene>
    <name evidence="6" type="ORF">MY490_04220</name>
</gene>
<evidence type="ECO:0000256" key="2">
    <source>
        <dbReference type="ARBA" id="ARBA00009865"/>
    </source>
</evidence>
<dbReference type="Pfam" id="PF04616">
    <property type="entry name" value="Glyco_hydro_43"/>
    <property type="match status" value="1"/>
</dbReference>
<dbReference type="InterPro" id="IPR023296">
    <property type="entry name" value="Glyco_hydro_beta-prop_sf"/>
</dbReference>
<dbReference type="Gene3D" id="2.115.10.20">
    <property type="entry name" value="Glycosyl hydrolase domain, family 43"/>
    <property type="match status" value="1"/>
</dbReference>
<keyword evidence="3 5" id="KW-0378">Hydrolase</keyword>
<sequence>MKTGFRTISKFKTDMIHMRDPFIFTYPKEQKYYLYGTTFADGCGDKDPVFEVFVSDDLEEWEGPYVAFNPPKGFWGVRQYWAPEVFEIDGLFYMFASFKGGIGEHRGTGILVAEHPAGPYIPHSEGSITPKDWECLDGTYYKDDNGVRWMVFCHEWTQLYDGRIKAVRLSEDLKKSVGEPIDILNAADMPWIRHFGDPRIEKKGYLTDAPFMYKAKNGELIMTWSSYSIPNYGDVGMGGYTVAIARSKNGEITGEWEHDLKLLLDRNAGHSSLFRDLHDQLYICTHYPDTPHGSERPLFIKMVETEDGIMIAEN</sequence>
<keyword evidence="7" id="KW-1185">Reference proteome</keyword>
<dbReference type="EMBL" id="CP096034">
    <property type="protein sequence ID" value="UPM55058.1"/>
    <property type="molecule type" value="Genomic_DNA"/>
</dbReference>
<name>A0ABY4JQC4_9BACI</name>
<dbReference type="Proteomes" id="UP000830639">
    <property type="component" value="Chromosome"/>
</dbReference>
<evidence type="ECO:0000313" key="7">
    <source>
        <dbReference type="Proteomes" id="UP000830639"/>
    </source>
</evidence>
<proteinExistence type="inferred from homology"/>
<evidence type="ECO:0000313" key="6">
    <source>
        <dbReference type="EMBL" id="UPM55058.1"/>
    </source>
</evidence>
<dbReference type="PANTHER" id="PTHR43301:SF3">
    <property type="entry name" value="ARABINAN ENDO-1,5-ALPHA-L-ARABINOSIDASE A-RELATED"/>
    <property type="match status" value="1"/>
</dbReference>
<dbReference type="SUPFAM" id="SSF75005">
    <property type="entry name" value="Arabinanase/levansucrase/invertase"/>
    <property type="match status" value="1"/>
</dbReference>
<keyword evidence="4 5" id="KW-0326">Glycosidase</keyword>
<accession>A0ABY4JQC4</accession>
<reference evidence="6 7" key="1">
    <citation type="submission" date="2022-04" db="EMBL/GenBank/DDBJ databases">
        <title>Mechanism of arsenic methylation and mitigation arsenic toxicity by Bacillus sp. LH14 from an Arsenic-Contaminated Paddy Soil.</title>
        <authorList>
            <person name="Wang D."/>
        </authorList>
    </citation>
    <scope>NUCLEOTIDE SEQUENCE [LARGE SCALE GENOMIC DNA]</scope>
    <source>
        <strain evidence="6 7">LH14</strain>
    </source>
</reference>
<dbReference type="InterPro" id="IPR006710">
    <property type="entry name" value="Glyco_hydro_43"/>
</dbReference>